<feature type="region of interest" description="Disordered" evidence="1">
    <location>
        <begin position="78"/>
        <end position="129"/>
    </location>
</feature>
<feature type="region of interest" description="Disordered" evidence="1">
    <location>
        <begin position="1"/>
        <end position="64"/>
    </location>
</feature>
<feature type="region of interest" description="Disordered" evidence="1">
    <location>
        <begin position="144"/>
        <end position="197"/>
    </location>
</feature>
<evidence type="ECO:0000256" key="1">
    <source>
        <dbReference type="SAM" id="MobiDB-lite"/>
    </source>
</evidence>
<protein>
    <submittedName>
        <fullName evidence="3">Splicing factor 3B subunit 2</fullName>
    </submittedName>
</protein>
<dbReference type="AlphaFoldDB" id="A0A2V0P1Y9"/>
<dbReference type="FunCoup" id="A0A2V0P1Y9">
    <property type="interactions" value="2094"/>
</dbReference>
<proteinExistence type="predicted"/>
<dbReference type="Proteomes" id="UP000247498">
    <property type="component" value="Unassembled WGS sequence"/>
</dbReference>
<dbReference type="InParanoid" id="A0A2V0P1Y9"/>
<feature type="compositionally biased region" description="Low complexity" evidence="1">
    <location>
        <begin position="35"/>
        <end position="52"/>
    </location>
</feature>
<dbReference type="OrthoDB" id="10260794at2759"/>
<dbReference type="InterPro" id="IPR007180">
    <property type="entry name" value="DUF382"/>
</dbReference>
<dbReference type="PANTHER" id="PTHR12785:SF6">
    <property type="entry name" value="SPLICING FACTOR 3B SUBUNIT 2"/>
    <property type="match status" value="1"/>
</dbReference>
<feature type="compositionally biased region" description="Low complexity" evidence="1">
    <location>
        <begin position="161"/>
        <end position="176"/>
    </location>
</feature>
<comment type="caution">
    <text evidence="3">The sequence shown here is derived from an EMBL/GenBank/DDBJ whole genome shotgun (WGS) entry which is preliminary data.</text>
</comment>
<organism evidence="3 4">
    <name type="scientific">Raphidocelis subcapitata</name>
    <dbReference type="NCBI Taxonomy" id="307507"/>
    <lineage>
        <taxon>Eukaryota</taxon>
        <taxon>Viridiplantae</taxon>
        <taxon>Chlorophyta</taxon>
        <taxon>core chlorophytes</taxon>
        <taxon>Chlorophyceae</taxon>
        <taxon>CS clade</taxon>
        <taxon>Sphaeropleales</taxon>
        <taxon>Selenastraceae</taxon>
        <taxon>Raphidocelis</taxon>
    </lineage>
</organism>
<evidence type="ECO:0000259" key="2">
    <source>
        <dbReference type="SMART" id="SM00581"/>
    </source>
</evidence>
<dbReference type="Pfam" id="PF04037">
    <property type="entry name" value="DUF382"/>
    <property type="match status" value="1"/>
</dbReference>
<evidence type="ECO:0000313" key="3">
    <source>
        <dbReference type="EMBL" id="GBF91105.1"/>
    </source>
</evidence>
<dbReference type="InterPro" id="IPR006568">
    <property type="entry name" value="PSP_pro-rich"/>
</dbReference>
<keyword evidence="4" id="KW-1185">Reference proteome</keyword>
<gene>
    <name evidence="3" type="ORF">Rsub_04774</name>
</gene>
<dbReference type="GO" id="GO:0005634">
    <property type="term" value="C:nucleus"/>
    <property type="evidence" value="ECO:0007669"/>
    <property type="project" value="InterPro"/>
</dbReference>
<dbReference type="PANTHER" id="PTHR12785">
    <property type="entry name" value="SPLICING FACTOR 3B"/>
    <property type="match status" value="1"/>
</dbReference>
<sequence length="645" mass="68401">MTGEPAANGHAQEPGGAKPSKNDKRKDRKKRAKVAKQQQRQQQGEQQQPDPAGANPDGEDEDIVIEYVAQPVDLAAIFDAGPGAKPGGAAAAADEEEEDGGRGFGGLGLGAAPMEEDGEQQQQQQALDPFEAFKAVLERFAPVDEAGAAAGEGEDGEAEGRAAAAGEQQPKATTSDADSDDDAAAAGADGGPRLTKKQRKALQLARIAELKQATARPDVVEVWDVTAPDPHLLVFLKACRNTVPVPRHWSQKRKYLQGKRGLEKPPFKLPEFIEATGISEMRQAYREKEDSKQLKQKQRDRMSAKTGKMDIDYAVLHDAFFRHQTRPKLTPLGELYYEGKEFEAAVEGVRPGVLSPELREALGMAGTTPPPWLINMQRYGPPPSYPNLRIPGLNAPIPPGGEFGYQPGGWGKPPVDESGAPVYGDVFGADADGGASDDEVDKGARWGGLESEPEESSEEEEEEEEEEEGEGDEDLEGGIATDATGLTSAGLASSLPSGLETPEAVMNLRKSGDSVAGTESARAPQLYTVLEQKKAAVGQGLMGTDHVYVIPGAAGDKRRAGGAGAGGAGDVEVTLLPEELEGLDEAAVKALYEERAAEMRAAQQREDFSDLVAAQAAVQKRKIQQRADAKASKKGKGGGAADFKF</sequence>
<dbReference type="EMBL" id="BDRX01000022">
    <property type="protein sequence ID" value="GBF91105.1"/>
    <property type="molecule type" value="Genomic_DNA"/>
</dbReference>
<accession>A0A2V0P1Y9</accession>
<feature type="compositionally biased region" description="Low complexity" evidence="1">
    <location>
        <begin position="79"/>
        <end position="92"/>
    </location>
</feature>
<name>A0A2V0P1Y9_9CHLO</name>
<feature type="domain" description="PSP proline-rich" evidence="2">
    <location>
        <begin position="346"/>
        <end position="399"/>
    </location>
</feature>
<dbReference type="STRING" id="307507.A0A2V0P1Y9"/>
<feature type="compositionally biased region" description="Acidic residues" evidence="1">
    <location>
        <begin position="451"/>
        <end position="476"/>
    </location>
</feature>
<evidence type="ECO:0000313" key="4">
    <source>
        <dbReference type="Proteomes" id="UP000247498"/>
    </source>
</evidence>
<dbReference type="Pfam" id="PF04046">
    <property type="entry name" value="PSP"/>
    <property type="match status" value="1"/>
</dbReference>
<feature type="region of interest" description="Disordered" evidence="1">
    <location>
        <begin position="623"/>
        <end position="645"/>
    </location>
</feature>
<reference evidence="3 4" key="1">
    <citation type="journal article" date="2018" name="Sci. Rep.">
        <title>Raphidocelis subcapitata (=Pseudokirchneriella subcapitata) provides an insight into genome evolution and environmental adaptations in the Sphaeropleales.</title>
        <authorList>
            <person name="Suzuki S."/>
            <person name="Yamaguchi H."/>
            <person name="Nakajima N."/>
            <person name="Kawachi M."/>
        </authorList>
    </citation>
    <scope>NUCLEOTIDE SEQUENCE [LARGE SCALE GENOMIC DNA]</scope>
    <source>
        <strain evidence="3 4">NIES-35</strain>
    </source>
</reference>
<feature type="region of interest" description="Disordered" evidence="1">
    <location>
        <begin position="406"/>
        <end position="480"/>
    </location>
</feature>
<feature type="compositionally biased region" description="Low complexity" evidence="1">
    <location>
        <begin position="422"/>
        <end position="434"/>
    </location>
</feature>
<dbReference type="InterPro" id="IPR052584">
    <property type="entry name" value="U2_snRNP_Complex_Component"/>
</dbReference>
<dbReference type="SMART" id="SM00581">
    <property type="entry name" value="PSP"/>
    <property type="match status" value="1"/>
</dbReference>